<dbReference type="Proteomes" id="UP001519460">
    <property type="component" value="Unassembled WGS sequence"/>
</dbReference>
<gene>
    <name evidence="1" type="ORF">BaRGS_00016148</name>
</gene>
<keyword evidence="2" id="KW-1185">Reference proteome</keyword>
<sequence length="171" mass="19680">MYSFVPAGFQWFPRGCGRRSLRRCMAAAFPMDGMIPPVDPDVPQEQTETLQEVEHVRNVFPETWLWINASTGWISFPFLRLLRWGWFYDVSSQTQAFRNTVSVGGHPRAIYNLLSSYRCLSLWISSEQPSPLRLSFLVCFGLWSGFPGLFGQLFRRGLHRKIANLRCGISV</sequence>
<name>A0ABD0L0T1_9CAEN</name>
<accession>A0ABD0L0T1</accession>
<evidence type="ECO:0000313" key="1">
    <source>
        <dbReference type="EMBL" id="KAK7492669.1"/>
    </source>
</evidence>
<proteinExistence type="predicted"/>
<protein>
    <submittedName>
        <fullName evidence="1">Uncharacterized protein</fullName>
    </submittedName>
</protein>
<evidence type="ECO:0000313" key="2">
    <source>
        <dbReference type="Proteomes" id="UP001519460"/>
    </source>
</evidence>
<dbReference type="AlphaFoldDB" id="A0ABD0L0T1"/>
<organism evidence="1 2">
    <name type="scientific">Batillaria attramentaria</name>
    <dbReference type="NCBI Taxonomy" id="370345"/>
    <lineage>
        <taxon>Eukaryota</taxon>
        <taxon>Metazoa</taxon>
        <taxon>Spiralia</taxon>
        <taxon>Lophotrochozoa</taxon>
        <taxon>Mollusca</taxon>
        <taxon>Gastropoda</taxon>
        <taxon>Caenogastropoda</taxon>
        <taxon>Sorbeoconcha</taxon>
        <taxon>Cerithioidea</taxon>
        <taxon>Batillariidae</taxon>
        <taxon>Batillaria</taxon>
    </lineage>
</organism>
<dbReference type="EMBL" id="JACVVK020000101">
    <property type="protein sequence ID" value="KAK7492669.1"/>
    <property type="molecule type" value="Genomic_DNA"/>
</dbReference>
<reference evidence="1 2" key="1">
    <citation type="journal article" date="2023" name="Sci. Data">
        <title>Genome assembly of the Korean intertidal mud-creeper Batillaria attramentaria.</title>
        <authorList>
            <person name="Patra A.K."/>
            <person name="Ho P.T."/>
            <person name="Jun S."/>
            <person name="Lee S.J."/>
            <person name="Kim Y."/>
            <person name="Won Y.J."/>
        </authorList>
    </citation>
    <scope>NUCLEOTIDE SEQUENCE [LARGE SCALE GENOMIC DNA]</scope>
    <source>
        <strain evidence="1">Wonlab-2016</strain>
    </source>
</reference>
<comment type="caution">
    <text evidence="1">The sequence shown here is derived from an EMBL/GenBank/DDBJ whole genome shotgun (WGS) entry which is preliminary data.</text>
</comment>